<sequence>MARLIVILLLLASCTHDKVVNHNQTDTIKYEEIYCPNCDGIGQVKMSAGSRVVLGILTLGPGALCDTESCSMCNGTGVVKRRVLNK</sequence>
<organism evidence="1">
    <name type="scientific">virus sp. ctML55</name>
    <dbReference type="NCBI Taxonomy" id="2827627"/>
    <lineage>
        <taxon>Viruses</taxon>
    </lineage>
</organism>
<proteinExistence type="predicted"/>
<reference evidence="1" key="1">
    <citation type="journal article" date="2021" name="Proc. Natl. Acad. Sci. U.S.A.">
        <title>A Catalog of Tens of Thousands of Viruses from Human Metagenomes Reveals Hidden Associations with Chronic Diseases.</title>
        <authorList>
            <person name="Tisza M.J."/>
            <person name="Buck C.B."/>
        </authorList>
    </citation>
    <scope>NUCLEOTIDE SEQUENCE</scope>
    <source>
        <strain evidence="1">CtML55</strain>
    </source>
</reference>
<name>A0A8S5RH15_9VIRU</name>
<dbReference type="EMBL" id="BK059105">
    <property type="protein sequence ID" value="DAE30671.1"/>
    <property type="molecule type" value="Genomic_DNA"/>
</dbReference>
<evidence type="ECO:0000313" key="1">
    <source>
        <dbReference type="EMBL" id="DAE30671.1"/>
    </source>
</evidence>
<accession>A0A8S5RH15</accession>
<dbReference type="Gene3D" id="6.20.20.10">
    <property type="match status" value="1"/>
</dbReference>
<protein>
    <submittedName>
        <fullName evidence="1">Uncharacterized protein</fullName>
    </submittedName>
</protein>